<dbReference type="PATRIC" id="fig|707241.3.peg.6855"/>
<geneLocation type="plasmid" evidence="6 7">
    <name>pSmeSM11d</name>
</geneLocation>
<organism evidence="6 7">
    <name type="scientific">Sinorhizobium meliloti (strain SM11)</name>
    <dbReference type="NCBI Taxonomy" id="707241"/>
    <lineage>
        <taxon>Bacteria</taxon>
        <taxon>Pseudomonadati</taxon>
        <taxon>Pseudomonadota</taxon>
        <taxon>Alphaproteobacteria</taxon>
        <taxon>Hyphomicrobiales</taxon>
        <taxon>Rhizobiaceae</taxon>
        <taxon>Sinorhizobium/Ensifer group</taxon>
        <taxon>Sinorhizobium</taxon>
    </lineage>
</organism>
<dbReference type="InterPro" id="IPR036271">
    <property type="entry name" value="Tet_transcr_reg_TetR-rel_C_sf"/>
</dbReference>
<evidence type="ECO:0000256" key="3">
    <source>
        <dbReference type="ARBA" id="ARBA00023163"/>
    </source>
</evidence>
<dbReference type="AlphaFoldDB" id="F7XHH5"/>
<dbReference type="Gene3D" id="1.10.10.60">
    <property type="entry name" value="Homeodomain-like"/>
    <property type="match status" value="1"/>
</dbReference>
<evidence type="ECO:0000313" key="6">
    <source>
        <dbReference type="EMBL" id="AEH84001.1"/>
    </source>
</evidence>
<reference evidence="6 7" key="1">
    <citation type="journal article" date="2011" name="J. Biotechnol.">
        <title>The complete genome sequence of the dominant Sinorhizobium meliloti field isolate SM11 extends the S. meliloti pan-genome.</title>
        <authorList>
            <person name="Schneiker-Bekel S."/>
            <person name="Wibberg D."/>
            <person name="Bekel T."/>
            <person name="Blom J."/>
            <person name="Linke B."/>
            <person name="Neuweger H."/>
            <person name="Stiens M."/>
            <person name="Vorholter F.J."/>
            <person name="Weidner S."/>
            <person name="Goesmann A."/>
            <person name="Puhler A."/>
            <person name="Schluter A."/>
        </authorList>
    </citation>
    <scope>NUCLEOTIDE SEQUENCE [LARGE SCALE GENOMIC DNA]</scope>
    <source>
        <strain evidence="6 7">SM11</strain>
        <plasmid evidence="7">pSmeSM11d</plasmid>
    </source>
</reference>
<dbReference type="KEGG" id="smx:SM11_pD1169"/>
<accession>F7XHH5</accession>
<dbReference type="GO" id="GO:0003677">
    <property type="term" value="F:DNA binding"/>
    <property type="evidence" value="ECO:0007669"/>
    <property type="project" value="UniProtKB-UniRule"/>
</dbReference>
<evidence type="ECO:0000256" key="1">
    <source>
        <dbReference type="ARBA" id="ARBA00023015"/>
    </source>
</evidence>
<feature type="DNA-binding region" description="H-T-H motif" evidence="4">
    <location>
        <begin position="63"/>
        <end position="82"/>
    </location>
</feature>
<feature type="domain" description="HTH tetR-type" evidence="5">
    <location>
        <begin position="40"/>
        <end position="100"/>
    </location>
</feature>
<dbReference type="InterPro" id="IPR001647">
    <property type="entry name" value="HTH_TetR"/>
</dbReference>
<dbReference type="InterPro" id="IPR011075">
    <property type="entry name" value="TetR_C"/>
</dbReference>
<dbReference type="Pfam" id="PF16925">
    <property type="entry name" value="TetR_C_13"/>
    <property type="match status" value="1"/>
</dbReference>
<protein>
    <submittedName>
        <fullName evidence="6">Transcriptional regulator protein</fullName>
    </submittedName>
</protein>
<keyword evidence="6" id="KW-0614">Plasmid</keyword>
<dbReference type="EMBL" id="CP001832">
    <property type="protein sequence ID" value="AEH84001.1"/>
    <property type="molecule type" value="Genomic_DNA"/>
</dbReference>
<keyword evidence="3" id="KW-0804">Transcription</keyword>
<proteinExistence type="predicted"/>
<dbReference type="PANTHER" id="PTHR47506">
    <property type="entry name" value="TRANSCRIPTIONAL REGULATORY PROTEIN"/>
    <property type="match status" value="1"/>
</dbReference>
<dbReference type="PROSITE" id="PS50977">
    <property type="entry name" value="HTH_TETR_2"/>
    <property type="match status" value="1"/>
</dbReference>
<dbReference type="SUPFAM" id="SSF46689">
    <property type="entry name" value="Homeodomain-like"/>
    <property type="match status" value="1"/>
</dbReference>
<evidence type="ECO:0000256" key="4">
    <source>
        <dbReference type="PROSITE-ProRule" id="PRU00335"/>
    </source>
</evidence>
<name>F7XHH5_SINMM</name>
<dbReference type="SUPFAM" id="SSF48498">
    <property type="entry name" value="Tetracyclin repressor-like, C-terminal domain"/>
    <property type="match status" value="1"/>
</dbReference>
<evidence type="ECO:0000313" key="7">
    <source>
        <dbReference type="Proteomes" id="UP000009045"/>
    </source>
</evidence>
<keyword evidence="1" id="KW-0805">Transcription regulation</keyword>
<gene>
    <name evidence="6" type="ordered locus">SM11_pD1169</name>
</gene>
<sequence>MCNDRYINRCTSLPIAVKRYIYRSLQKRVDPMSDKGRPRSFDRADALMRAMQVFWEKGYEGASLTALTAAMGINPPSLYAAFGCKEALYLEAMELYVQTVGTEIWAPLETAPTAREAVNGFLLATAEAYSQPDTPHGCLIALGGLHQAAIPEAVCEALTRHRTENMDKLRHRLEAAIAAGELPGGVDAGAIATFYATVQHGMSILARDGGSYEALKNVANGAMAAWYGATIWMGRRDDQDDEIGGRDLAKMDCESVRCKGGIF</sequence>
<dbReference type="PANTHER" id="PTHR47506:SF1">
    <property type="entry name" value="HTH-TYPE TRANSCRIPTIONAL REGULATOR YJDC"/>
    <property type="match status" value="1"/>
</dbReference>
<keyword evidence="2 4" id="KW-0238">DNA-binding</keyword>
<dbReference type="HOGENOM" id="CLU_069356_28_0_5"/>
<dbReference type="Proteomes" id="UP000009045">
    <property type="component" value="Plasmid pSmeSM11d"/>
</dbReference>
<dbReference type="Pfam" id="PF00440">
    <property type="entry name" value="TetR_N"/>
    <property type="match status" value="1"/>
</dbReference>
<dbReference type="Gene3D" id="1.10.357.10">
    <property type="entry name" value="Tetracycline Repressor, domain 2"/>
    <property type="match status" value="1"/>
</dbReference>
<evidence type="ECO:0000256" key="2">
    <source>
        <dbReference type="ARBA" id="ARBA00023125"/>
    </source>
</evidence>
<dbReference type="InterPro" id="IPR009057">
    <property type="entry name" value="Homeodomain-like_sf"/>
</dbReference>
<evidence type="ECO:0000259" key="5">
    <source>
        <dbReference type="PROSITE" id="PS50977"/>
    </source>
</evidence>